<dbReference type="Proteomes" id="UP000824782">
    <property type="component" value="Unassembled WGS sequence"/>
</dbReference>
<dbReference type="InterPro" id="IPR013783">
    <property type="entry name" value="Ig-like_fold"/>
</dbReference>
<dbReference type="InterPro" id="IPR036179">
    <property type="entry name" value="Ig-like_dom_sf"/>
</dbReference>
<evidence type="ECO:0000259" key="5">
    <source>
        <dbReference type="PROSITE" id="PS50835"/>
    </source>
</evidence>
<dbReference type="EMBL" id="WNYA01000001">
    <property type="protein sequence ID" value="KAG8596260.1"/>
    <property type="molecule type" value="Genomic_DNA"/>
</dbReference>
<dbReference type="Gene3D" id="2.60.40.10">
    <property type="entry name" value="Immunoglobulins"/>
    <property type="match status" value="1"/>
</dbReference>
<name>A0AAV7DFN4_ENGPU</name>
<feature type="chain" id="PRO_5043361396" description="Ig-like domain-containing protein" evidence="4">
    <location>
        <begin position="20"/>
        <end position="141"/>
    </location>
</feature>
<sequence>MSSALLVLCMISALPCVLSQISLSFSAPSIVKPSQTMKLTCKVTGVPITDGSKLHAIDFIRQNAEQKLVFLAHLNYAQGSAYNPSFSSRISLSRDISKNEVYLEVRSLEREDTATYFCAGERTACKMQEMLNRFSSVKNSY</sequence>
<evidence type="ECO:0000313" key="6">
    <source>
        <dbReference type="EMBL" id="KAG8596260.1"/>
    </source>
</evidence>
<evidence type="ECO:0000256" key="1">
    <source>
        <dbReference type="ARBA" id="ARBA00022859"/>
    </source>
</evidence>
<dbReference type="Pfam" id="PF07686">
    <property type="entry name" value="V-set"/>
    <property type="match status" value="1"/>
</dbReference>
<reference evidence="6" key="1">
    <citation type="thesis" date="2020" institute="ProQuest LLC" country="789 East Eisenhower Parkway, Ann Arbor, MI, USA">
        <title>Comparative Genomics and Chromosome Evolution.</title>
        <authorList>
            <person name="Mudd A.B."/>
        </authorList>
    </citation>
    <scope>NUCLEOTIDE SEQUENCE</scope>
    <source>
        <strain evidence="6">237g6f4</strain>
        <tissue evidence="6">Blood</tissue>
    </source>
</reference>
<protein>
    <recommendedName>
        <fullName evidence="5">Ig-like domain-containing protein</fullName>
    </recommendedName>
</protein>
<dbReference type="InterPro" id="IPR013106">
    <property type="entry name" value="Ig_V-set"/>
</dbReference>
<dbReference type="SMART" id="SM00406">
    <property type="entry name" value="IGv"/>
    <property type="match status" value="1"/>
</dbReference>
<evidence type="ECO:0000256" key="3">
    <source>
        <dbReference type="ARBA" id="ARBA00043265"/>
    </source>
</evidence>
<evidence type="ECO:0000256" key="4">
    <source>
        <dbReference type="SAM" id="SignalP"/>
    </source>
</evidence>
<keyword evidence="7" id="KW-1185">Reference proteome</keyword>
<feature type="domain" description="Ig-like" evidence="5">
    <location>
        <begin position="15"/>
        <end position="118"/>
    </location>
</feature>
<gene>
    <name evidence="6" type="ORF">GDO81_001794</name>
</gene>
<accession>A0AAV7DFN4</accession>
<dbReference type="GO" id="GO:0019814">
    <property type="term" value="C:immunoglobulin complex"/>
    <property type="evidence" value="ECO:0007669"/>
    <property type="project" value="UniProtKB-KW"/>
</dbReference>
<dbReference type="GO" id="GO:0005576">
    <property type="term" value="C:extracellular region"/>
    <property type="evidence" value="ECO:0007669"/>
    <property type="project" value="UniProtKB-ARBA"/>
</dbReference>
<keyword evidence="4" id="KW-0732">Signal</keyword>
<evidence type="ECO:0000313" key="7">
    <source>
        <dbReference type="Proteomes" id="UP000824782"/>
    </source>
</evidence>
<dbReference type="InterPro" id="IPR007110">
    <property type="entry name" value="Ig-like_dom"/>
</dbReference>
<dbReference type="PANTHER" id="PTHR23266">
    <property type="entry name" value="IMMUNOGLOBULIN HEAVY CHAIN"/>
    <property type="match status" value="1"/>
</dbReference>
<feature type="signal peptide" evidence="4">
    <location>
        <begin position="1"/>
        <end position="19"/>
    </location>
</feature>
<dbReference type="InterPro" id="IPR050199">
    <property type="entry name" value="IgHV"/>
</dbReference>
<keyword evidence="1" id="KW-0391">Immunity</keyword>
<dbReference type="SUPFAM" id="SSF48726">
    <property type="entry name" value="Immunoglobulin"/>
    <property type="match status" value="1"/>
</dbReference>
<dbReference type="GO" id="GO:0002250">
    <property type="term" value="P:adaptive immune response"/>
    <property type="evidence" value="ECO:0007669"/>
    <property type="project" value="UniProtKB-KW"/>
</dbReference>
<evidence type="ECO:0000256" key="2">
    <source>
        <dbReference type="ARBA" id="ARBA00023130"/>
    </source>
</evidence>
<dbReference type="PROSITE" id="PS50835">
    <property type="entry name" value="IG_LIKE"/>
    <property type="match status" value="1"/>
</dbReference>
<keyword evidence="2" id="KW-1064">Adaptive immunity</keyword>
<comment type="caution">
    <text evidence="6">The sequence shown here is derived from an EMBL/GenBank/DDBJ whole genome shotgun (WGS) entry which is preliminary data.</text>
</comment>
<keyword evidence="3" id="KW-1280">Immunoglobulin</keyword>
<proteinExistence type="predicted"/>
<dbReference type="AlphaFoldDB" id="A0AAV7DFN4"/>
<organism evidence="6 7">
    <name type="scientific">Engystomops pustulosus</name>
    <name type="common">Tungara frog</name>
    <name type="synonym">Physalaemus pustulosus</name>
    <dbReference type="NCBI Taxonomy" id="76066"/>
    <lineage>
        <taxon>Eukaryota</taxon>
        <taxon>Metazoa</taxon>
        <taxon>Chordata</taxon>
        <taxon>Craniata</taxon>
        <taxon>Vertebrata</taxon>
        <taxon>Euteleostomi</taxon>
        <taxon>Amphibia</taxon>
        <taxon>Batrachia</taxon>
        <taxon>Anura</taxon>
        <taxon>Neobatrachia</taxon>
        <taxon>Hyloidea</taxon>
        <taxon>Leptodactylidae</taxon>
        <taxon>Leiuperinae</taxon>
        <taxon>Engystomops</taxon>
    </lineage>
</organism>